<name>A0A2T5GT93_9SPHN</name>
<comment type="caution">
    <text evidence="1">The sequence shown here is derived from an EMBL/GenBank/DDBJ whole genome shotgun (WGS) entry which is preliminary data.</text>
</comment>
<dbReference type="EMBL" id="QAOG01000001">
    <property type="protein sequence ID" value="PTQ62544.1"/>
    <property type="molecule type" value="Genomic_DNA"/>
</dbReference>
<dbReference type="GO" id="GO:0000271">
    <property type="term" value="P:polysaccharide biosynthetic process"/>
    <property type="evidence" value="ECO:0007669"/>
    <property type="project" value="InterPro"/>
</dbReference>
<organism evidence="1 2">
    <name type="scientific">Sphingomonas aurantiaca</name>
    <dbReference type="NCBI Taxonomy" id="185949"/>
    <lineage>
        <taxon>Bacteria</taxon>
        <taxon>Pseudomonadati</taxon>
        <taxon>Pseudomonadota</taxon>
        <taxon>Alphaproteobacteria</taxon>
        <taxon>Sphingomonadales</taxon>
        <taxon>Sphingomonadaceae</taxon>
        <taxon>Sphingomonas</taxon>
    </lineage>
</organism>
<dbReference type="Proteomes" id="UP000244189">
    <property type="component" value="Unassembled WGS sequence"/>
</dbReference>
<protein>
    <submittedName>
        <fullName evidence="1">Capsular polysaccharide export protein</fullName>
    </submittedName>
</protein>
<dbReference type="GO" id="GO:0015774">
    <property type="term" value="P:polysaccharide transport"/>
    <property type="evidence" value="ECO:0007669"/>
    <property type="project" value="InterPro"/>
</dbReference>
<keyword evidence="2" id="KW-1185">Reference proteome</keyword>
<gene>
    <name evidence="1" type="ORF">C8J26_0825</name>
</gene>
<dbReference type="Pfam" id="PF05159">
    <property type="entry name" value="Capsule_synth"/>
    <property type="match status" value="1"/>
</dbReference>
<accession>A0A2T5GT93</accession>
<dbReference type="CDD" id="cd16441">
    <property type="entry name" value="beta_Kdo_transferase_KpsS"/>
    <property type="match status" value="1"/>
</dbReference>
<dbReference type="RefSeq" id="WP_107956782.1">
    <property type="nucleotide sequence ID" value="NZ_QAOG01000001.1"/>
</dbReference>
<sequence length="411" mass="45866">MPATTGRQTFLFLQGPHGVFFDQLAAALAMEGHAIRRINLNGGDRADWSGVSTDYRSSLKGWPLFFDDFVVDHQVTDVILFGDCRPYHASAHGMAKLRGIRVHVVEEGYIRPDFMTLQEDGVNGNSTLPRDGDWYREQANRLGAIPPARPVPSSFARRLRETSRYTIASGLTRPLYPFYRSHRSAGMLSEALGWAVHFLTRQRERRRSAATMAAIGHLPYFALPLQLNSDYQIRVHSPFRDMCAALRFIIKSFARSAPPGVNLIVKRHPLDGGLTSWRRFVRREAQRYGIADRVFYIGDGDISELVARARAVVTVNSTVGTLALNSGVPVAVLGDAIYDIEGIVRREPLDTFWADPPPVDTELYEAFKRVLIDRCLIPGGYLSDEGIAMLVRHAVRRLTGADPVDHPEAGV</sequence>
<proteinExistence type="predicted"/>
<dbReference type="AlphaFoldDB" id="A0A2T5GT93"/>
<reference evidence="1 2" key="1">
    <citation type="submission" date="2018-04" db="EMBL/GenBank/DDBJ databases">
        <title>Genomic Encyclopedia of Type Strains, Phase III (KMG-III): the genomes of soil and plant-associated and newly described type strains.</title>
        <authorList>
            <person name="Whitman W."/>
        </authorList>
    </citation>
    <scope>NUCLEOTIDE SEQUENCE [LARGE SCALE GENOMIC DNA]</scope>
    <source>
        <strain evidence="1 2">MA101b</strain>
    </source>
</reference>
<evidence type="ECO:0000313" key="2">
    <source>
        <dbReference type="Proteomes" id="UP000244189"/>
    </source>
</evidence>
<dbReference type="InterPro" id="IPR007833">
    <property type="entry name" value="Capsule_polysaccharide_synth"/>
</dbReference>
<evidence type="ECO:0000313" key="1">
    <source>
        <dbReference type="EMBL" id="PTQ62544.1"/>
    </source>
</evidence>